<dbReference type="Gramene" id="C.cajan_44361.t">
    <property type="protein sequence ID" value="C.cajan_44361.t.cds1"/>
    <property type="gene ID" value="C.cajan_44361"/>
</dbReference>
<dbReference type="Gramene" id="C.cajan_28020.t">
    <property type="protein sequence ID" value="C.cajan_28020.t.cds1"/>
    <property type="gene ID" value="C.cajan_28020"/>
</dbReference>
<dbReference type="PANTHER" id="PTHR11439">
    <property type="entry name" value="GAG-POL-RELATED RETROTRANSPOSON"/>
    <property type="match status" value="1"/>
</dbReference>
<organism evidence="2 3">
    <name type="scientific">Cajanus cajan</name>
    <name type="common">Pigeon pea</name>
    <name type="synonym">Cajanus indicus</name>
    <dbReference type="NCBI Taxonomy" id="3821"/>
    <lineage>
        <taxon>Eukaryota</taxon>
        <taxon>Viridiplantae</taxon>
        <taxon>Streptophyta</taxon>
        <taxon>Embryophyta</taxon>
        <taxon>Tracheophyta</taxon>
        <taxon>Spermatophyta</taxon>
        <taxon>Magnoliopsida</taxon>
        <taxon>eudicotyledons</taxon>
        <taxon>Gunneridae</taxon>
        <taxon>Pentapetalae</taxon>
        <taxon>rosids</taxon>
        <taxon>fabids</taxon>
        <taxon>Fabales</taxon>
        <taxon>Fabaceae</taxon>
        <taxon>Papilionoideae</taxon>
        <taxon>50 kb inversion clade</taxon>
        <taxon>NPAAA clade</taxon>
        <taxon>indigoferoid/millettioid clade</taxon>
        <taxon>Phaseoleae</taxon>
        <taxon>Cajanus</taxon>
    </lineage>
</organism>
<dbReference type="EMBL" id="KQ485570">
    <property type="protein sequence ID" value="KYP31918.1"/>
    <property type="molecule type" value="Genomic_DNA"/>
</dbReference>
<dbReference type="Proteomes" id="UP000075243">
    <property type="component" value="Unassembled WGS sequence"/>
</dbReference>
<accession>A0A151RLV8</accession>
<evidence type="ECO:0000313" key="2">
    <source>
        <dbReference type="EMBL" id="KYP43455.1"/>
    </source>
</evidence>
<dbReference type="AlphaFoldDB" id="A0A151RLV8"/>
<evidence type="ECO:0000313" key="1">
    <source>
        <dbReference type="EMBL" id="KYP31918.1"/>
    </source>
</evidence>
<keyword evidence="3" id="KW-1185">Reference proteome</keyword>
<proteinExistence type="predicted"/>
<dbReference type="PANTHER" id="PTHR11439:SF483">
    <property type="entry name" value="PEPTIDE SYNTHASE GLIP-LIKE, PUTATIVE (AFU_ORTHOLOGUE AFUA_3G12920)-RELATED"/>
    <property type="match status" value="1"/>
</dbReference>
<name>A0A151RLV8_CAJCA</name>
<gene>
    <name evidence="2" type="ORF">KK1_035101</name>
    <name evidence="1" type="ORF">KK1_047532</name>
</gene>
<reference evidence="2 3" key="1">
    <citation type="journal article" date="2012" name="Nat. Biotechnol.">
        <title>Draft genome sequence of pigeonpea (Cajanus cajan), an orphan legume crop of resource-poor farmers.</title>
        <authorList>
            <person name="Varshney R.K."/>
            <person name="Chen W."/>
            <person name="Li Y."/>
            <person name="Bharti A.K."/>
            <person name="Saxena R.K."/>
            <person name="Schlueter J.A."/>
            <person name="Donoghue M.T."/>
            <person name="Azam S."/>
            <person name="Fan G."/>
            <person name="Whaley A.M."/>
            <person name="Farmer A.D."/>
            <person name="Sheridan J."/>
            <person name="Iwata A."/>
            <person name="Tuteja R."/>
            <person name="Penmetsa R.V."/>
            <person name="Wu W."/>
            <person name="Upadhyaya H.D."/>
            <person name="Yang S.P."/>
            <person name="Shah T."/>
            <person name="Saxena K.B."/>
            <person name="Michael T."/>
            <person name="McCombie W.R."/>
            <person name="Yang B."/>
            <person name="Zhang G."/>
            <person name="Yang H."/>
            <person name="Wang J."/>
            <person name="Spillane C."/>
            <person name="Cook D.R."/>
            <person name="May G.D."/>
            <person name="Xu X."/>
            <person name="Jackson S.A."/>
        </authorList>
    </citation>
    <scope>NUCLEOTIDE SEQUENCE [LARGE SCALE GENOMIC DNA]</scope>
    <source>
        <strain evidence="3">cv. Asha</strain>
    </source>
</reference>
<protein>
    <submittedName>
        <fullName evidence="2">Retrovirus-related Pol polyprotein from transposon TNT 1-94</fullName>
    </submittedName>
</protein>
<sequence length="67" mass="7657">MLNPSKAHWKAVKGILRYLRGTIEKFLYFSKGELKVQGYIDSKFGGEVDHRRSTTGYIFTVSTTTIN</sequence>
<evidence type="ECO:0000313" key="3">
    <source>
        <dbReference type="Proteomes" id="UP000075243"/>
    </source>
</evidence>
<dbReference type="EMBL" id="KQ483666">
    <property type="protein sequence ID" value="KYP43455.1"/>
    <property type="molecule type" value="Genomic_DNA"/>
</dbReference>